<organism evidence="3 4">
    <name type="scientific">Phocaeicola coprophilus</name>
    <dbReference type="NCBI Taxonomy" id="387090"/>
    <lineage>
        <taxon>Bacteria</taxon>
        <taxon>Pseudomonadati</taxon>
        <taxon>Bacteroidota</taxon>
        <taxon>Bacteroidia</taxon>
        <taxon>Bacteroidales</taxon>
        <taxon>Bacteroidaceae</taxon>
        <taxon>Phocaeicola</taxon>
    </lineage>
</organism>
<reference evidence="3 4" key="1">
    <citation type="submission" date="2018-08" db="EMBL/GenBank/DDBJ databases">
        <title>A genome reference for cultivated species of the human gut microbiota.</title>
        <authorList>
            <person name="Zou Y."/>
            <person name="Xue W."/>
            <person name="Luo G."/>
        </authorList>
    </citation>
    <scope>NUCLEOTIDE SEQUENCE [LARGE SCALE GENOMIC DNA]</scope>
    <source>
        <strain evidence="3 4">AM42-38</strain>
    </source>
</reference>
<dbReference type="RefSeq" id="WP_118401009.1">
    <property type="nucleotide sequence ID" value="NZ_CABJGD010000047.1"/>
</dbReference>
<dbReference type="AlphaFoldDB" id="A0A413SVM4"/>
<gene>
    <name evidence="3" type="ORF">DW921_14355</name>
</gene>
<dbReference type="InterPro" id="IPR052336">
    <property type="entry name" value="MlaD_Phospholipid_Transporter"/>
</dbReference>
<dbReference type="PANTHER" id="PTHR33371">
    <property type="entry name" value="INTERMEMBRANE PHOSPHOLIPID TRANSPORT SYSTEM BINDING PROTEIN MLAD-RELATED"/>
    <property type="match status" value="1"/>
</dbReference>
<proteinExistence type="predicted"/>
<dbReference type="PANTHER" id="PTHR33371:SF4">
    <property type="entry name" value="INTERMEMBRANE PHOSPHOLIPID TRANSPORT SYSTEM BINDING PROTEIN MLAD"/>
    <property type="match status" value="1"/>
</dbReference>
<comment type="caution">
    <text evidence="3">The sequence shown here is derived from an EMBL/GenBank/DDBJ whole genome shotgun (WGS) entry which is preliminary data.</text>
</comment>
<sequence length="295" mass="32564">MKKEVKIGLAGIASLLILFFGINYLKGVNMFKPESYYYVEFTNINGLATSSPVFANGLKVGLVRDIQYNYQKPGHVVVGIEMDQAMRIPKGSRAELVTEMLGTVKMNMLLNHEGQEYYNPGDTLVGEANEGIMGAAEKDLLPKLTQMMPKMDSILSSLNTLLADPALAKTLHNAERLTASLNATSRQLHTLMSNDIPQLTGNVTAITEDLKVISGNLKNVDYAATFTKIDSTLQNVRLLTDKLNRKDNSLGLLLNDPELYNNLNATSANAASLLKDLQEHPKRYVHFSLFGKKDK</sequence>
<accession>A0A413SVM4</accession>
<keyword evidence="1" id="KW-0812">Transmembrane</keyword>
<dbReference type="Pfam" id="PF02470">
    <property type="entry name" value="MlaD"/>
    <property type="match status" value="1"/>
</dbReference>
<dbReference type="InterPro" id="IPR003399">
    <property type="entry name" value="Mce/MlaD"/>
</dbReference>
<feature type="domain" description="Mce/MlaD" evidence="2">
    <location>
        <begin position="35"/>
        <end position="100"/>
    </location>
</feature>
<name>A0A413SVM4_9BACT</name>
<protein>
    <submittedName>
        <fullName evidence="3">MCE family protein</fullName>
    </submittedName>
</protein>
<evidence type="ECO:0000256" key="1">
    <source>
        <dbReference type="SAM" id="Phobius"/>
    </source>
</evidence>
<evidence type="ECO:0000313" key="3">
    <source>
        <dbReference type="EMBL" id="RHA73059.1"/>
    </source>
</evidence>
<dbReference type="Proteomes" id="UP000283855">
    <property type="component" value="Unassembled WGS sequence"/>
</dbReference>
<keyword evidence="1" id="KW-1133">Transmembrane helix</keyword>
<keyword evidence="1" id="KW-0472">Membrane</keyword>
<feature type="transmembrane region" description="Helical" evidence="1">
    <location>
        <begin position="7"/>
        <end position="25"/>
    </location>
</feature>
<evidence type="ECO:0000259" key="2">
    <source>
        <dbReference type="Pfam" id="PF02470"/>
    </source>
</evidence>
<dbReference type="EMBL" id="QSFT01000047">
    <property type="protein sequence ID" value="RHA73059.1"/>
    <property type="molecule type" value="Genomic_DNA"/>
</dbReference>
<evidence type="ECO:0000313" key="4">
    <source>
        <dbReference type="Proteomes" id="UP000283855"/>
    </source>
</evidence>